<protein>
    <recommendedName>
        <fullName evidence="4">DUF2939 domain-containing protein</fullName>
    </recommendedName>
</protein>
<dbReference type="EMBL" id="LAQU01000032">
    <property type="protein sequence ID" value="KKB61770.1"/>
    <property type="molecule type" value="Genomic_DNA"/>
</dbReference>
<gene>
    <name evidence="2" type="ORF">WM40_21255</name>
</gene>
<evidence type="ECO:0000256" key="1">
    <source>
        <dbReference type="SAM" id="MobiDB-lite"/>
    </source>
</evidence>
<feature type="compositionally biased region" description="Low complexity" evidence="1">
    <location>
        <begin position="89"/>
        <end position="100"/>
    </location>
</feature>
<feature type="region of interest" description="Disordered" evidence="1">
    <location>
        <begin position="81"/>
        <end position="135"/>
    </location>
</feature>
<dbReference type="InterPro" id="IPR021330">
    <property type="entry name" value="DUF2939"/>
</dbReference>
<name>A0A0F5JVS7_9BURK</name>
<dbReference type="PATRIC" id="fig|28092.6.peg.5004"/>
<proteinExistence type="predicted"/>
<evidence type="ECO:0000313" key="2">
    <source>
        <dbReference type="EMBL" id="KKB61770.1"/>
    </source>
</evidence>
<accession>A0A0F5JVS7</accession>
<dbReference type="Proteomes" id="UP000033618">
    <property type="component" value="Unassembled WGS sequence"/>
</dbReference>
<dbReference type="AlphaFoldDB" id="A0A0F5JVS7"/>
<evidence type="ECO:0000313" key="3">
    <source>
        <dbReference type="Proteomes" id="UP000033618"/>
    </source>
</evidence>
<feature type="compositionally biased region" description="Basic and acidic residues" evidence="1">
    <location>
        <begin position="122"/>
        <end position="132"/>
    </location>
</feature>
<comment type="caution">
    <text evidence="2">The sequence shown here is derived from an EMBL/GenBank/DDBJ whole genome shotgun (WGS) entry which is preliminary data.</text>
</comment>
<keyword evidence="3" id="KW-1185">Reference proteome</keyword>
<dbReference type="Pfam" id="PF11159">
    <property type="entry name" value="DUF2939"/>
    <property type="match status" value="1"/>
</dbReference>
<reference evidence="2 3" key="1">
    <citation type="submission" date="2015-03" db="EMBL/GenBank/DDBJ databases">
        <title>Draft Genome Sequence of Burkholderia andropogonis type strain ICMP2807, isolated from Sorghum bicolor.</title>
        <authorList>
            <person name="Lopes-Santos L."/>
            <person name="Castro D.B."/>
            <person name="Ottoboni L.M."/>
            <person name="Park D."/>
            <person name="Weirc B.S."/>
            <person name="Destefano S.A."/>
        </authorList>
    </citation>
    <scope>NUCLEOTIDE SEQUENCE [LARGE SCALE GENOMIC DNA]</scope>
    <source>
        <strain evidence="2 3">ICMP2807</strain>
    </source>
</reference>
<organism evidence="2 3">
    <name type="scientific">Robbsia andropogonis</name>
    <dbReference type="NCBI Taxonomy" id="28092"/>
    <lineage>
        <taxon>Bacteria</taxon>
        <taxon>Pseudomonadati</taxon>
        <taxon>Pseudomonadota</taxon>
        <taxon>Betaproteobacteria</taxon>
        <taxon>Burkholderiales</taxon>
        <taxon>Burkholderiaceae</taxon>
        <taxon>Robbsia</taxon>
    </lineage>
</organism>
<evidence type="ECO:0008006" key="4">
    <source>
        <dbReference type="Google" id="ProtNLM"/>
    </source>
</evidence>
<sequence length="188" mass="19561">MRNAVQARDAQTFSSYVDYAALRESVRAQMFPTTEAPPSSNALGRLGQMLGRQVGGAVVNIAVTPQTVMWVMENAQPLPGVPLPPAAPPSDAAGSAAAGEGASGTAGAGPSSMTGTPGDAHASQRDDVRSDDNIVDGKPLHYAVRYRDMSTVAASVQRGDDHPVVFVFRRAGLWSWRLAGLEMGAAGQ</sequence>
<dbReference type="RefSeq" id="WP_046153904.1">
    <property type="nucleotide sequence ID" value="NZ_CP139170.1"/>
</dbReference>